<gene>
    <name evidence="1" type="ORF">M9H77_26646</name>
</gene>
<dbReference type="Proteomes" id="UP001060085">
    <property type="component" value="Linkage Group LG06"/>
</dbReference>
<dbReference type="EMBL" id="CM044706">
    <property type="protein sequence ID" value="KAI5657853.1"/>
    <property type="molecule type" value="Genomic_DNA"/>
</dbReference>
<reference evidence="2" key="1">
    <citation type="journal article" date="2023" name="Nat. Plants">
        <title>Single-cell RNA sequencing provides a high-resolution roadmap for understanding the multicellular compartmentation of specialized metabolism.</title>
        <authorList>
            <person name="Sun S."/>
            <person name="Shen X."/>
            <person name="Li Y."/>
            <person name="Li Y."/>
            <person name="Wang S."/>
            <person name="Li R."/>
            <person name="Zhang H."/>
            <person name="Shen G."/>
            <person name="Guo B."/>
            <person name="Wei J."/>
            <person name="Xu J."/>
            <person name="St-Pierre B."/>
            <person name="Chen S."/>
            <person name="Sun C."/>
        </authorList>
    </citation>
    <scope>NUCLEOTIDE SEQUENCE [LARGE SCALE GENOMIC DNA]</scope>
</reference>
<evidence type="ECO:0000313" key="2">
    <source>
        <dbReference type="Proteomes" id="UP001060085"/>
    </source>
</evidence>
<organism evidence="1 2">
    <name type="scientific">Catharanthus roseus</name>
    <name type="common">Madagascar periwinkle</name>
    <name type="synonym">Vinca rosea</name>
    <dbReference type="NCBI Taxonomy" id="4058"/>
    <lineage>
        <taxon>Eukaryota</taxon>
        <taxon>Viridiplantae</taxon>
        <taxon>Streptophyta</taxon>
        <taxon>Embryophyta</taxon>
        <taxon>Tracheophyta</taxon>
        <taxon>Spermatophyta</taxon>
        <taxon>Magnoliopsida</taxon>
        <taxon>eudicotyledons</taxon>
        <taxon>Gunneridae</taxon>
        <taxon>Pentapetalae</taxon>
        <taxon>asterids</taxon>
        <taxon>lamiids</taxon>
        <taxon>Gentianales</taxon>
        <taxon>Apocynaceae</taxon>
        <taxon>Rauvolfioideae</taxon>
        <taxon>Vinceae</taxon>
        <taxon>Catharanthinae</taxon>
        <taxon>Catharanthus</taxon>
    </lineage>
</organism>
<evidence type="ECO:0000313" key="1">
    <source>
        <dbReference type="EMBL" id="KAI5657853.1"/>
    </source>
</evidence>
<sequence>MMDKKSLLACLTFPQVQFIWIFKNCRLLITVVTRTTFDAIALLFGQNKGQVLERGKMLRPIFEKLRRSFFSIRLGDVQTSLASFLLKGGVLKISDGKPTQEYGWISIGIIPLVMVT</sequence>
<proteinExistence type="predicted"/>
<protein>
    <submittedName>
        <fullName evidence="1">Uncharacterized protein</fullName>
    </submittedName>
</protein>
<keyword evidence="2" id="KW-1185">Reference proteome</keyword>
<name>A0ACC0AAA4_CATRO</name>
<accession>A0ACC0AAA4</accession>
<comment type="caution">
    <text evidence="1">The sequence shown here is derived from an EMBL/GenBank/DDBJ whole genome shotgun (WGS) entry which is preliminary data.</text>
</comment>